<keyword evidence="3 5" id="KW-1133">Transmembrane helix</keyword>
<dbReference type="PROSITE" id="PS51257">
    <property type="entry name" value="PROKAR_LIPOPROTEIN"/>
    <property type="match status" value="1"/>
</dbReference>
<feature type="transmembrane region" description="Helical" evidence="5">
    <location>
        <begin position="228"/>
        <end position="248"/>
    </location>
</feature>
<evidence type="ECO:0000256" key="5">
    <source>
        <dbReference type="RuleBase" id="RU363041"/>
    </source>
</evidence>
<gene>
    <name evidence="6" type="ordered locus">GbCGDNIH1_0677</name>
</gene>
<proteinExistence type="inferred from homology"/>
<dbReference type="eggNOG" id="COG0730">
    <property type="taxonomic scope" value="Bacteria"/>
</dbReference>
<dbReference type="HOGENOM" id="CLU_045498_1_0_5"/>
<organism evidence="6 7">
    <name type="scientific">Granulibacter bethesdensis (strain ATCC BAA-1260 / CGDNIH1)</name>
    <dbReference type="NCBI Taxonomy" id="391165"/>
    <lineage>
        <taxon>Bacteria</taxon>
        <taxon>Pseudomonadati</taxon>
        <taxon>Pseudomonadota</taxon>
        <taxon>Alphaproteobacteria</taxon>
        <taxon>Acetobacterales</taxon>
        <taxon>Acetobacteraceae</taxon>
        <taxon>Granulibacter</taxon>
    </lineage>
</organism>
<dbReference type="InterPro" id="IPR051598">
    <property type="entry name" value="TSUP/Inactive_protease-like"/>
</dbReference>
<feature type="transmembrane region" description="Helical" evidence="5">
    <location>
        <begin position="162"/>
        <end position="192"/>
    </location>
</feature>
<dbReference type="InterPro" id="IPR002781">
    <property type="entry name" value="TM_pro_TauE-like"/>
</dbReference>
<feature type="transmembrane region" description="Helical" evidence="5">
    <location>
        <begin position="255"/>
        <end position="272"/>
    </location>
</feature>
<evidence type="ECO:0000313" key="6">
    <source>
        <dbReference type="EMBL" id="ABI61575.1"/>
    </source>
</evidence>
<name>Q0BUC7_GRABC</name>
<dbReference type="KEGG" id="gbe:GbCGDNIH1_0677"/>
<evidence type="ECO:0000256" key="4">
    <source>
        <dbReference type="ARBA" id="ARBA00023136"/>
    </source>
</evidence>
<keyword evidence="7" id="KW-1185">Reference proteome</keyword>
<dbReference type="AlphaFoldDB" id="Q0BUC7"/>
<dbReference type="STRING" id="391165.GbCGDNIH1_0677"/>
<dbReference type="Pfam" id="PF01925">
    <property type="entry name" value="TauE"/>
    <property type="match status" value="1"/>
</dbReference>
<feature type="transmembrane region" description="Helical" evidence="5">
    <location>
        <begin position="89"/>
        <end position="108"/>
    </location>
</feature>
<dbReference type="GO" id="GO:0005886">
    <property type="term" value="C:plasma membrane"/>
    <property type="evidence" value="ECO:0007669"/>
    <property type="project" value="UniProtKB-SubCell"/>
</dbReference>
<dbReference type="PANTHER" id="PTHR43701">
    <property type="entry name" value="MEMBRANE TRANSPORTER PROTEIN MJ0441-RELATED"/>
    <property type="match status" value="1"/>
</dbReference>
<comment type="similarity">
    <text evidence="5">Belongs to the 4-toluene sulfonate uptake permease (TSUP) (TC 2.A.102) family.</text>
</comment>
<sequence length="273" mass="28172">MNDHGQRAVSVLDWFTHIDPAYALSGLGVGCLVGMTGVGGGSLMTPLLVLVLGVHPQTAIGTDLLFAAITKSVGTSVHGFSRNIDWAVVRRLASGSIPASALTLLWLHGHGGLEPEISRIMGNILGGALLLTAGSLFFRPWLHRIAGARRKPLSPARVSSLTVLFGICLGVLVSLSSVGAGAIGVTVLIALYPELSMARIVGSDVAHAVPLTMIAGLGHWMLGSVNGILLLSLLAGSLPGVIVGSLLSPRMPADILRALLGSILTIVGLRLLF</sequence>
<evidence type="ECO:0000256" key="3">
    <source>
        <dbReference type="ARBA" id="ARBA00022989"/>
    </source>
</evidence>
<reference evidence="6 7" key="1">
    <citation type="journal article" date="2007" name="J. Bacteriol.">
        <title>Genome sequence analysis of the emerging human pathogenic acetic acid bacterium Granulibacter bethesdensis.</title>
        <authorList>
            <person name="Greenberg D.E."/>
            <person name="Porcella S.F."/>
            <person name="Zelazny A.M."/>
            <person name="Virtaneva K."/>
            <person name="Sturdevant D.E."/>
            <person name="Kupko J.J.III."/>
            <person name="Barbian K.D."/>
            <person name="Babar A."/>
            <person name="Dorward D.W."/>
            <person name="Holland S.M."/>
        </authorList>
    </citation>
    <scope>NUCLEOTIDE SEQUENCE [LARGE SCALE GENOMIC DNA]</scope>
    <source>
        <strain evidence="7">ATCC BAA-1260 / CGDNIH1</strain>
    </source>
</reference>
<keyword evidence="5" id="KW-1003">Cell membrane</keyword>
<feature type="transmembrane region" description="Helical" evidence="5">
    <location>
        <begin position="120"/>
        <end position="142"/>
    </location>
</feature>
<comment type="subcellular location">
    <subcellularLocation>
        <location evidence="5">Cell membrane</location>
        <topology evidence="5">Multi-pass membrane protein</topology>
    </subcellularLocation>
    <subcellularLocation>
        <location evidence="1">Membrane</location>
        <topology evidence="1">Multi-pass membrane protein</topology>
    </subcellularLocation>
</comment>
<dbReference type="EMBL" id="CP000394">
    <property type="protein sequence ID" value="ABI61575.1"/>
    <property type="molecule type" value="Genomic_DNA"/>
</dbReference>
<keyword evidence="2 5" id="KW-0812">Transmembrane</keyword>
<dbReference type="PANTHER" id="PTHR43701:SF2">
    <property type="entry name" value="MEMBRANE TRANSPORTER PROTEIN YJNA-RELATED"/>
    <property type="match status" value="1"/>
</dbReference>
<feature type="transmembrane region" description="Helical" evidence="5">
    <location>
        <begin position="20"/>
        <end position="40"/>
    </location>
</feature>
<evidence type="ECO:0000256" key="1">
    <source>
        <dbReference type="ARBA" id="ARBA00004141"/>
    </source>
</evidence>
<protein>
    <recommendedName>
        <fullName evidence="5">Probable membrane transporter protein</fullName>
    </recommendedName>
</protein>
<evidence type="ECO:0000256" key="2">
    <source>
        <dbReference type="ARBA" id="ARBA00022692"/>
    </source>
</evidence>
<feature type="transmembrane region" description="Helical" evidence="5">
    <location>
        <begin position="204"/>
        <end position="222"/>
    </location>
</feature>
<dbReference type="Proteomes" id="UP000001963">
    <property type="component" value="Chromosome"/>
</dbReference>
<evidence type="ECO:0000313" key="7">
    <source>
        <dbReference type="Proteomes" id="UP000001963"/>
    </source>
</evidence>
<feature type="transmembrane region" description="Helical" evidence="5">
    <location>
        <begin position="47"/>
        <end position="69"/>
    </location>
</feature>
<accession>Q0BUC7</accession>
<keyword evidence="4 5" id="KW-0472">Membrane</keyword>